<evidence type="ECO:0000313" key="2">
    <source>
        <dbReference type="Proteomes" id="UP001179647"/>
    </source>
</evidence>
<dbReference type="Gene3D" id="3.40.80.10">
    <property type="entry name" value="Peptidoglycan recognition protein-like"/>
    <property type="match status" value="1"/>
</dbReference>
<dbReference type="KEGG" id="vie:OL234_10715"/>
<proteinExistence type="predicted"/>
<keyword evidence="1" id="KW-0614">Plasmid</keyword>
<gene>
    <name evidence="1" type="ORF">OL234_10715</name>
</gene>
<name>A0AAF0I8P8_9ENTE</name>
<dbReference type="EMBL" id="CP110233">
    <property type="protein sequence ID" value="WEG74369.1"/>
    <property type="molecule type" value="Genomic_DNA"/>
</dbReference>
<dbReference type="GO" id="GO:0008745">
    <property type="term" value="F:N-acetylmuramoyl-L-alanine amidase activity"/>
    <property type="evidence" value="ECO:0007669"/>
    <property type="project" value="InterPro"/>
</dbReference>
<accession>A0AAF0I8P8</accession>
<dbReference type="InterPro" id="IPR036505">
    <property type="entry name" value="Amidase/PGRP_sf"/>
</dbReference>
<dbReference type="SUPFAM" id="SSF55846">
    <property type="entry name" value="N-acetylmuramoyl-L-alanine amidase-like"/>
    <property type="match status" value="1"/>
</dbReference>
<sequence length="198" mass="22684">MSELKNTFNRAWHVANEYGNNGYLGYEVRGNRDTPRDEYLKGEQNALKQAAEDLNYYNLPANRTTVALHHEFSDTECPKRALIEHCGYDSTQVVPEAISNKLKDYYIAEIKKYMNGTVTSSKPKETTYHDKAGWYKMKVDDTFYIDKHLSKVSGWKLAKGSVFHIDKVVKVGKMARGEVQLGTVKRYMTLNTDIVDKA</sequence>
<dbReference type="Proteomes" id="UP001179647">
    <property type="component" value="Plasmid unnamed1"/>
</dbReference>
<keyword evidence="2" id="KW-1185">Reference proteome</keyword>
<reference evidence="1" key="1">
    <citation type="submission" date="2022-10" db="EMBL/GenBank/DDBJ databases">
        <title>Vagococcus sp. isolated from poultry meat.</title>
        <authorList>
            <person name="Johansson P."/>
            <person name="Bjorkroth J."/>
        </authorList>
    </citation>
    <scope>NUCLEOTIDE SEQUENCE</scope>
    <source>
        <strain evidence="1">STAA11</strain>
        <plasmid evidence="1">unnamed1</plasmid>
    </source>
</reference>
<protein>
    <submittedName>
        <fullName evidence="1">N-acetylmuramoyl-L-alanine amidase</fullName>
    </submittedName>
</protein>
<geneLocation type="plasmid" evidence="1 2">
    <name>unnamed1</name>
</geneLocation>
<evidence type="ECO:0000313" key="1">
    <source>
        <dbReference type="EMBL" id="WEG74369.1"/>
    </source>
</evidence>
<dbReference type="AlphaFoldDB" id="A0AAF0I8P8"/>
<dbReference type="GO" id="GO:0009253">
    <property type="term" value="P:peptidoglycan catabolic process"/>
    <property type="evidence" value="ECO:0007669"/>
    <property type="project" value="InterPro"/>
</dbReference>
<dbReference type="RefSeq" id="WP_275470169.1">
    <property type="nucleotide sequence ID" value="NZ_CP110233.1"/>
</dbReference>
<organism evidence="1 2">
    <name type="scientific">Vagococcus intermedius</name>
    <dbReference type="NCBI Taxonomy" id="2991418"/>
    <lineage>
        <taxon>Bacteria</taxon>
        <taxon>Bacillati</taxon>
        <taxon>Bacillota</taxon>
        <taxon>Bacilli</taxon>
        <taxon>Lactobacillales</taxon>
        <taxon>Enterococcaceae</taxon>
        <taxon>Vagococcus</taxon>
    </lineage>
</organism>